<organism evidence="2 3">
    <name type="scientific">Pseudomonas gingeri</name>
    <dbReference type="NCBI Taxonomy" id="117681"/>
    <lineage>
        <taxon>Bacteria</taxon>
        <taxon>Pseudomonadati</taxon>
        <taxon>Pseudomonadota</taxon>
        <taxon>Gammaproteobacteria</taxon>
        <taxon>Pseudomonadales</taxon>
        <taxon>Pseudomonadaceae</taxon>
        <taxon>Pseudomonas</taxon>
    </lineage>
</organism>
<dbReference type="Gene3D" id="2.40.128.130">
    <property type="entry name" value="Autotransporter beta-domain"/>
    <property type="match status" value="1"/>
</dbReference>
<dbReference type="Pfam" id="PF03797">
    <property type="entry name" value="Autotransporter"/>
    <property type="match status" value="1"/>
</dbReference>
<evidence type="ECO:0000313" key="3">
    <source>
        <dbReference type="Proteomes" id="UP000582981"/>
    </source>
</evidence>
<dbReference type="PROSITE" id="PS51208">
    <property type="entry name" value="AUTOTRANSPORTER"/>
    <property type="match status" value="1"/>
</dbReference>
<comment type="caution">
    <text evidence="2">The sequence shown here is derived from an EMBL/GenBank/DDBJ whole genome shotgun (WGS) entry which is preliminary data.</text>
</comment>
<feature type="non-terminal residue" evidence="2">
    <location>
        <position position="723"/>
    </location>
</feature>
<feature type="domain" description="Autotransporter" evidence="1">
    <location>
        <begin position="601"/>
        <end position="723"/>
    </location>
</feature>
<dbReference type="InterPro" id="IPR005546">
    <property type="entry name" value="Autotransporte_beta"/>
</dbReference>
<dbReference type="EMBL" id="JACAPU010000031">
    <property type="protein sequence ID" value="NWB49657.1"/>
    <property type="molecule type" value="Genomic_DNA"/>
</dbReference>
<dbReference type="Proteomes" id="UP000582981">
    <property type="component" value="Unassembled WGS sequence"/>
</dbReference>
<dbReference type="GO" id="GO:0019867">
    <property type="term" value="C:outer membrane"/>
    <property type="evidence" value="ECO:0007669"/>
    <property type="project" value="InterPro"/>
</dbReference>
<dbReference type="InterPro" id="IPR036709">
    <property type="entry name" value="Autotransporte_beta_dom_sf"/>
</dbReference>
<gene>
    <name evidence="2" type="ORF">HX829_24540</name>
</gene>
<dbReference type="RefSeq" id="WP_177145232.1">
    <property type="nucleotide sequence ID" value="NZ_JACAPU010000031.1"/>
</dbReference>
<dbReference type="SUPFAM" id="SSF103515">
    <property type="entry name" value="Autotransporter"/>
    <property type="match status" value="1"/>
</dbReference>
<dbReference type="NCBIfam" id="TIGR01414">
    <property type="entry name" value="autotrans_barl"/>
    <property type="match status" value="1"/>
</dbReference>
<reference evidence="2 3" key="1">
    <citation type="submission" date="2020-04" db="EMBL/GenBank/DDBJ databases">
        <title>Molecular characterization of pseudomonads from Agaricus bisporus reveal novel blotch 2 pathogens in Western Europe.</title>
        <authorList>
            <person name="Taparia T."/>
            <person name="Krijger M."/>
            <person name="Haynes E."/>
            <person name="Elpinstone J.G."/>
            <person name="Noble R."/>
            <person name="Van Der Wolf J."/>
        </authorList>
    </citation>
    <scope>NUCLEOTIDE SEQUENCE [LARGE SCALE GENOMIC DNA]</scope>
    <source>
        <strain evidence="2 3">F1001</strain>
    </source>
</reference>
<evidence type="ECO:0000259" key="1">
    <source>
        <dbReference type="PROSITE" id="PS51208"/>
    </source>
</evidence>
<name>A0A7Y7WHN1_9PSED</name>
<accession>A0A7Y7WHN1</accession>
<proteinExistence type="predicted"/>
<evidence type="ECO:0000313" key="2">
    <source>
        <dbReference type="EMBL" id="NWB49657.1"/>
    </source>
</evidence>
<dbReference type="InterPro" id="IPR006315">
    <property type="entry name" value="OM_autotransptr_brl_dom"/>
</dbReference>
<protein>
    <submittedName>
        <fullName evidence="2">Autotransporter domain-containing protein</fullName>
    </submittedName>
</protein>
<sequence>MQGSVAGILNSGSIGTLSSSGTIIGVIGVHNTGTITSLNNQTGGSINGNGTGIVNNTGASIGTLSNSGAIGVISGGYIGIHNNGTITSLSNTTGGTISGGGPGIFNDSLGSIETLSNSGTINGIQNTGSITSLNNNVGGTISGSTGIYNTGTITSLNNQTGSSISSNGTGIYNGSSSSIGTLSNSGAISGGSVGIGNSGTITSLNNDTGGTISGGNTGISNSGSIGTLINRGTISGASSAGINNSGSIGTLSNSGTISGVTSIYNTGSIGTLSNSGLITGNAFALFNNPGATLSTITNSGTIAGNIENRASQNLTINGGTGSVFGILTGAGAGSVSASNIGQITNSFSNLVFGSGNLLLNDNINVSGDPVHTVSNLAATLQVNNTIHINGNYTQGSNASLILGVANNAVTTGNINTDSGYGRLVVSGSANVASGSTIGLQKLGSYGFAQGQRYVVIQANAEGTNYNADTLHYSVAGYNAAGTSVADGSNSDLLVTLGTSTSGSTPLNQATSANGNASLSGLFNYGGLNAGLMNLFNAAAALDSPSAGNHAGAQLSPTANASAATQASTASTLQVLNVAAAHLDGLRTAQNDSTGSGVATGESARNTGLWGQAFGGSSHLDERDDIAGYHARYSGFLLGADAALNDSWRAGGLFSYTKTTVNNDGDNTGSSADVKSYGLFGYASYQANPWYLDLSLGAVQHQYDTQREVDFSGFNGSAKGQHDG</sequence>
<dbReference type="AlphaFoldDB" id="A0A7Y7WHN1"/>